<dbReference type="EMBL" id="JABFAI010000050">
    <property type="protein sequence ID" value="KAF4958527.1"/>
    <property type="molecule type" value="Genomic_DNA"/>
</dbReference>
<evidence type="ECO:0000256" key="2">
    <source>
        <dbReference type="SAM" id="MobiDB-lite"/>
    </source>
</evidence>
<evidence type="ECO:0000313" key="4">
    <source>
        <dbReference type="Proteomes" id="UP000604273"/>
    </source>
</evidence>
<dbReference type="Proteomes" id="UP000604273">
    <property type="component" value="Unassembled WGS sequence"/>
</dbReference>
<evidence type="ECO:0000313" key="3">
    <source>
        <dbReference type="EMBL" id="KAF4958527.1"/>
    </source>
</evidence>
<comment type="caution">
    <text evidence="3">The sequence shown here is derived from an EMBL/GenBank/DDBJ whole genome shotgun (WGS) entry which is preliminary data.</text>
</comment>
<organism evidence="3 4">
    <name type="scientific">Fusarium gaditjirri</name>
    <dbReference type="NCBI Taxonomy" id="282569"/>
    <lineage>
        <taxon>Eukaryota</taxon>
        <taxon>Fungi</taxon>
        <taxon>Dikarya</taxon>
        <taxon>Ascomycota</taxon>
        <taxon>Pezizomycotina</taxon>
        <taxon>Sordariomycetes</taxon>
        <taxon>Hypocreomycetidae</taxon>
        <taxon>Hypocreales</taxon>
        <taxon>Nectriaceae</taxon>
        <taxon>Fusarium</taxon>
        <taxon>Fusarium nisikadoi species complex</taxon>
    </lineage>
</organism>
<feature type="region of interest" description="Disordered" evidence="2">
    <location>
        <begin position="157"/>
        <end position="189"/>
    </location>
</feature>
<keyword evidence="4" id="KW-1185">Reference proteome</keyword>
<keyword evidence="1" id="KW-0175">Coiled coil</keyword>
<reference evidence="3" key="2">
    <citation type="submission" date="2020-05" db="EMBL/GenBank/DDBJ databases">
        <authorList>
            <person name="Kim H.-S."/>
            <person name="Proctor R.H."/>
            <person name="Brown D.W."/>
        </authorList>
    </citation>
    <scope>NUCLEOTIDE SEQUENCE</scope>
    <source>
        <strain evidence="3">NRRL 45417</strain>
    </source>
</reference>
<feature type="compositionally biased region" description="Polar residues" evidence="2">
    <location>
        <begin position="92"/>
        <end position="111"/>
    </location>
</feature>
<sequence length="189" mass="21025">MPETTPQQEESARPVSGPRPVSEITTLRAENERLKALMDSRQKVIKALEAKVDRLQDTSEHLKSLHSKVDDLILALRETNPAVDLLARSSSDVASNAPTFPTTEPTQSQGKTCPEEVSSIPEGNKETGASRKRYTIPGMPRDSIRSVRKLSMPVRRFGSRVGTASMRRDQRTLQAKKSERLSEVSKDMK</sequence>
<dbReference type="OrthoDB" id="5106574at2759"/>
<reference evidence="3" key="1">
    <citation type="journal article" date="2020" name="BMC Genomics">
        <title>Correction to: Identification and distribution of gene clusters required for synthesis of sphingolipid metabolism inhibitors in diverse species of the filamentous fungus Fusarium.</title>
        <authorList>
            <person name="Kim H.S."/>
            <person name="Lohmar J.M."/>
            <person name="Busman M."/>
            <person name="Brown D.W."/>
            <person name="Naumann T.A."/>
            <person name="Divon H.H."/>
            <person name="Lysoe E."/>
            <person name="Uhlig S."/>
            <person name="Proctor R.H."/>
        </authorList>
    </citation>
    <scope>NUCLEOTIDE SEQUENCE</scope>
    <source>
        <strain evidence="3">NRRL 45417</strain>
    </source>
</reference>
<feature type="region of interest" description="Disordered" evidence="2">
    <location>
        <begin position="92"/>
        <end position="143"/>
    </location>
</feature>
<gene>
    <name evidence="3" type="ORF">FGADI_2327</name>
</gene>
<protein>
    <submittedName>
        <fullName evidence="3">Uncharacterized protein</fullName>
    </submittedName>
</protein>
<feature type="coiled-coil region" evidence="1">
    <location>
        <begin position="31"/>
        <end position="65"/>
    </location>
</feature>
<proteinExistence type="predicted"/>
<dbReference type="AlphaFoldDB" id="A0A8H4TIW6"/>
<evidence type="ECO:0000256" key="1">
    <source>
        <dbReference type="SAM" id="Coils"/>
    </source>
</evidence>
<feature type="compositionally biased region" description="Basic and acidic residues" evidence="2">
    <location>
        <begin position="166"/>
        <end position="189"/>
    </location>
</feature>
<feature type="region of interest" description="Disordered" evidence="2">
    <location>
        <begin position="1"/>
        <end position="25"/>
    </location>
</feature>
<name>A0A8H4TIW6_9HYPO</name>
<accession>A0A8H4TIW6</accession>